<evidence type="ECO:0000256" key="6">
    <source>
        <dbReference type="ARBA" id="ARBA00022596"/>
    </source>
</evidence>
<keyword evidence="7 13" id="KW-0812">Transmembrane</keyword>
<feature type="transmembrane region" description="Helical" evidence="13">
    <location>
        <begin position="250"/>
        <end position="274"/>
    </location>
</feature>
<evidence type="ECO:0000256" key="12">
    <source>
        <dbReference type="ARBA" id="ARBA00023285"/>
    </source>
</evidence>
<evidence type="ECO:0000256" key="10">
    <source>
        <dbReference type="ARBA" id="ARBA00023112"/>
    </source>
</evidence>
<feature type="region of interest" description="Disordered" evidence="14">
    <location>
        <begin position="201"/>
        <end position="236"/>
    </location>
</feature>
<comment type="similarity">
    <text evidence="13">Belongs to the NiCoT transporter (TC 2.A.52) family.</text>
</comment>
<keyword evidence="10" id="KW-0921">Nickel transport</keyword>
<dbReference type="GO" id="GO:0006824">
    <property type="term" value="P:cobalt ion transport"/>
    <property type="evidence" value="ECO:0007669"/>
    <property type="project" value="UniProtKB-KW"/>
</dbReference>
<keyword evidence="3" id="KW-0171">Cobalt transport</keyword>
<reference evidence="15 16" key="1">
    <citation type="submission" date="2024-02" db="EMBL/GenBank/DDBJ databases">
        <title>Genome analysis and characterization of Microbaculum marinisediminis sp. nov., isolated from marine sediment.</title>
        <authorList>
            <person name="Du Z.-J."/>
            <person name="Ye Y.-Q."/>
            <person name="Zhang Z.-R."/>
            <person name="Yuan S.-M."/>
            <person name="Zhang X.-Y."/>
        </authorList>
    </citation>
    <scope>NUCLEOTIDE SEQUENCE [LARGE SCALE GENOMIC DNA]</scope>
    <source>
        <strain evidence="15 16">SDUM1044001</strain>
    </source>
</reference>
<dbReference type="GO" id="GO:0005886">
    <property type="term" value="C:plasma membrane"/>
    <property type="evidence" value="ECO:0007669"/>
    <property type="project" value="UniProtKB-SubCell"/>
</dbReference>
<dbReference type="PANTHER" id="PTHR40659">
    <property type="entry name" value="NICKEL/COBALT EFFLUX SYSTEM RCNA"/>
    <property type="match status" value="1"/>
</dbReference>
<evidence type="ECO:0000256" key="1">
    <source>
        <dbReference type="ARBA" id="ARBA00002510"/>
    </source>
</evidence>
<feature type="compositionally biased region" description="Basic and acidic residues" evidence="14">
    <location>
        <begin position="226"/>
        <end position="236"/>
    </location>
</feature>
<evidence type="ECO:0000313" key="15">
    <source>
        <dbReference type="EMBL" id="MEJ8573886.1"/>
    </source>
</evidence>
<organism evidence="15 16">
    <name type="scientific">Microbaculum marinum</name>
    <dbReference type="NCBI Taxonomy" id="1764581"/>
    <lineage>
        <taxon>Bacteria</taxon>
        <taxon>Pseudomonadati</taxon>
        <taxon>Pseudomonadota</taxon>
        <taxon>Alphaproteobacteria</taxon>
        <taxon>Hyphomicrobiales</taxon>
        <taxon>Tepidamorphaceae</taxon>
        <taxon>Microbaculum</taxon>
    </lineage>
</organism>
<dbReference type="InterPro" id="IPR011541">
    <property type="entry name" value="Ni/Co_transpt_high_affinity"/>
</dbReference>
<dbReference type="InterPro" id="IPR051224">
    <property type="entry name" value="NiCoT_RcnA"/>
</dbReference>
<evidence type="ECO:0000256" key="2">
    <source>
        <dbReference type="ARBA" id="ARBA00004651"/>
    </source>
</evidence>
<keyword evidence="4 13" id="KW-0813">Transport</keyword>
<dbReference type="Pfam" id="PF03824">
    <property type="entry name" value="NicO"/>
    <property type="match status" value="1"/>
</dbReference>
<feature type="transmembrane region" description="Helical" evidence="13">
    <location>
        <begin position="121"/>
        <end position="146"/>
    </location>
</feature>
<comment type="subcellular location">
    <subcellularLocation>
        <location evidence="2 13">Cell membrane</location>
        <topology evidence="2 13">Multi-pass membrane protein</topology>
    </subcellularLocation>
</comment>
<keyword evidence="5" id="KW-1003">Cell membrane</keyword>
<keyword evidence="12" id="KW-0170">Cobalt</keyword>
<dbReference type="GO" id="GO:0010045">
    <property type="term" value="P:response to nickel cation"/>
    <property type="evidence" value="ECO:0007669"/>
    <property type="project" value="TreeGrafter"/>
</dbReference>
<dbReference type="AlphaFoldDB" id="A0AAW9RVX8"/>
<feature type="transmembrane region" description="Helical" evidence="13">
    <location>
        <begin position="330"/>
        <end position="348"/>
    </location>
</feature>
<dbReference type="GO" id="GO:0046583">
    <property type="term" value="F:monoatomic cation efflux transmembrane transporter activity"/>
    <property type="evidence" value="ECO:0007669"/>
    <property type="project" value="TreeGrafter"/>
</dbReference>
<evidence type="ECO:0000256" key="4">
    <source>
        <dbReference type="ARBA" id="ARBA00022448"/>
    </source>
</evidence>
<name>A0AAW9RVX8_9HYPH</name>
<dbReference type="GO" id="GO:0015099">
    <property type="term" value="F:nickel cation transmembrane transporter activity"/>
    <property type="evidence" value="ECO:0007669"/>
    <property type="project" value="UniProtKB-UniRule"/>
</dbReference>
<accession>A0AAW9RVX8</accession>
<evidence type="ECO:0000256" key="11">
    <source>
        <dbReference type="ARBA" id="ARBA00023136"/>
    </source>
</evidence>
<evidence type="ECO:0000256" key="14">
    <source>
        <dbReference type="SAM" id="MobiDB-lite"/>
    </source>
</evidence>
<evidence type="ECO:0000256" key="9">
    <source>
        <dbReference type="ARBA" id="ARBA00023065"/>
    </source>
</evidence>
<feature type="transmembrane region" description="Helical" evidence="13">
    <location>
        <begin position="286"/>
        <end position="310"/>
    </location>
</feature>
<dbReference type="GO" id="GO:0032025">
    <property type="term" value="P:response to cobalt ion"/>
    <property type="evidence" value="ECO:0007669"/>
    <property type="project" value="TreeGrafter"/>
</dbReference>
<dbReference type="EMBL" id="JAZHOF010000009">
    <property type="protein sequence ID" value="MEJ8573886.1"/>
    <property type="molecule type" value="Genomic_DNA"/>
</dbReference>
<keyword evidence="11 13" id="KW-0472">Membrane</keyword>
<gene>
    <name evidence="15" type="ORF">V3328_20535</name>
</gene>
<evidence type="ECO:0000256" key="5">
    <source>
        <dbReference type="ARBA" id="ARBA00022475"/>
    </source>
</evidence>
<evidence type="ECO:0000256" key="3">
    <source>
        <dbReference type="ARBA" id="ARBA00022426"/>
    </source>
</evidence>
<feature type="compositionally biased region" description="Basic residues" evidence="14">
    <location>
        <begin position="211"/>
        <end position="225"/>
    </location>
</feature>
<keyword evidence="8 13" id="KW-1133">Transmembrane helix</keyword>
<evidence type="ECO:0000256" key="8">
    <source>
        <dbReference type="ARBA" id="ARBA00022989"/>
    </source>
</evidence>
<feature type="transmembrane region" description="Helical" evidence="13">
    <location>
        <begin position="81"/>
        <end position="101"/>
    </location>
</feature>
<comment type="function">
    <text evidence="1">Efflux system for nickel and cobalt.</text>
</comment>
<dbReference type="Proteomes" id="UP001378188">
    <property type="component" value="Unassembled WGS sequence"/>
</dbReference>
<evidence type="ECO:0000313" key="16">
    <source>
        <dbReference type="Proteomes" id="UP001378188"/>
    </source>
</evidence>
<evidence type="ECO:0000256" key="13">
    <source>
        <dbReference type="RuleBase" id="RU362101"/>
    </source>
</evidence>
<keyword evidence="6" id="KW-0533">Nickel</keyword>
<sequence length="352" mass="35286">MTRTDHRRLIVAIVLTAVAMALAPEIASAASPFGVARPEASVAVQSGPLAGMFAWIAAKQSAFYQGLSGLVTAFKTDGTAAWALIGLSFLYGLFHAAGPGHGKVVITSYLVATGETLRRGVVLAFMSAFAQAMTAIALVTVMTVLLSATSFAMTRATGLVEIASYALIALIGAALVYRKGAALLARVPVFGPQTAAAGGPAHGHVHVGQAHGHHHHDHAVARGHVHGPDCGHSHGPDPADLTGPFSLSRAWTAVLAVGLRPCSGAIIVLVFAFAQGVYGIGIAAALAMAAGTGMAVGLLAGIAVGAHGFAARMADSGNGWAAAGLQAAEFLAALAVFGFGLLLLGGALQGGI</sequence>
<dbReference type="RefSeq" id="WP_340331585.1">
    <property type="nucleotide sequence ID" value="NZ_JAZHOF010000009.1"/>
</dbReference>
<keyword evidence="9" id="KW-0406">Ion transport</keyword>
<protein>
    <recommendedName>
        <fullName evidence="13">Nickel/cobalt efflux system</fullName>
    </recommendedName>
</protein>
<evidence type="ECO:0000256" key="7">
    <source>
        <dbReference type="ARBA" id="ARBA00022692"/>
    </source>
</evidence>
<dbReference type="PANTHER" id="PTHR40659:SF1">
    <property type="entry name" value="NICKEL_COBALT EFFLUX SYSTEM RCNA"/>
    <property type="match status" value="1"/>
</dbReference>
<proteinExistence type="inferred from homology"/>
<feature type="transmembrane region" description="Helical" evidence="13">
    <location>
        <begin position="158"/>
        <end position="177"/>
    </location>
</feature>
<keyword evidence="16" id="KW-1185">Reference proteome</keyword>
<comment type="caution">
    <text evidence="15">The sequence shown here is derived from an EMBL/GenBank/DDBJ whole genome shotgun (WGS) entry which is preliminary data.</text>
</comment>